<name>A0ABX6T0U3_9SPHN</name>
<keyword evidence="5" id="KW-0584">Phenylalanine biosynthesis</keyword>
<dbReference type="SUPFAM" id="SSF53850">
    <property type="entry name" value="Periplasmic binding protein-like II"/>
    <property type="match status" value="1"/>
</dbReference>
<accession>A0ABX6T0U3</accession>
<dbReference type="PROSITE" id="PS51171">
    <property type="entry name" value="PREPHENATE_DEHYDR_3"/>
    <property type="match status" value="1"/>
</dbReference>
<comment type="catalytic activity">
    <reaction evidence="7">
        <text>prephenate + H(+) = 3-phenylpyruvate + CO2 + H2O</text>
        <dbReference type="Rhea" id="RHEA:21648"/>
        <dbReference type="ChEBI" id="CHEBI:15377"/>
        <dbReference type="ChEBI" id="CHEBI:15378"/>
        <dbReference type="ChEBI" id="CHEBI:16526"/>
        <dbReference type="ChEBI" id="CHEBI:18005"/>
        <dbReference type="ChEBI" id="CHEBI:29934"/>
        <dbReference type="EC" id="4.2.1.51"/>
    </reaction>
</comment>
<evidence type="ECO:0000256" key="6">
    <source>
        <dbReference type="ARBA" id="ARBA00023239"/>
    </source>
</evidence>
<dbReference type="Proteomes" id="UP000516134">
    <property type="component" value="Chromosome"/>
</dbReference>
<dbReference type="EMBL" id="CP060780">
    <property type="protein sequence ID" value="QNP43436.1"/>
    <property type="molecule type" value="Genomic_DNA"/>
</dbReference>
<evidence type="ECO:0000259" key="8">
    <source>
        <dbReference type="PROSITE" id="PS51171"/>
    </source>
</evidence>
<evidence type="ECO:0000256" key="5">
    <source>
        <dbReference type="ARBA" id="ARBA00023222"/>
    </source>
</evidence>
<feature type="domain" description="Prephenate dehydratase" evidence="8">
    <location>
        <begin position="1"/>
        <end position="157"/>
    </location>
</feature>
<proteinExistence type="predicted"/>
<gene>
    <name evidence="9" type="ORF">H9L15_00955</name>
</gene>
<organism evidence="9 10">
    <name type="scientific">Sphingomonas daechungensis</name>
    <dbReference type="NCBI Taxonomy" id="1176646"/>
    <lineage>
        <taxon>Bacteria</taxon>
        <taxon>Pseudomonadati</taxon>
        <taxon>Pseudomonadota</taxon>
        <taxon>Alphaproteobacteria</taxon>
        <taxon>Sphingomonadales</taxon>
        <taxon>Sphingomonadaceae</taxon>
        <taxon>Sphingomonas</taxon>
    </lineage>
</organism>
<evidence type="ECO:0000256" key="7">
    <source>
        <dbReference type="ARBA" id="ARBA00047848"/>
    </source>
</evidence>
<reference evidence="9 10" key="1">
    <citation type="submission" date="2020-08" db="EMBL/GenBank/DDBJ databases">
        <title>Genome sequence of Sphingomonas daechungensis KACC 18115T.</title>
        <authorList>
            <person name="Hyun D.-W."/>
            <person name="Bae J.-W."/>
        </authorList>
    </citation>
    <scope>NUCLEOTIDE SEQUENCE [LARGE SCALE GENOMIC DNA]</scope>
    <source>
        <strain evidence="9 10">KACC 18115</strain>
    </source>
</reference>
<evidence type="ECO:0000256" key="1">
    <source>
        <dbReference type="ARBA" id="ARBA00004741"/>
    </source>
</evidence>
<keyword evidence="6" id="KW-0456">Lyase</keyword>
<keyword evidence="3" id="KW-0028">Amino-acid biosynthesis</keyword>
<dbReference type="Pfam" id="PF00800">
    <property type="entry name" value="PDT"/>
    <property type="match status" value="1"/>
</dbReference>
<dbReference type="PANTHER" id="PTHR21022:SF19">
    <property type="entry name" value="PREPHENATE DEHYDRATASE-RELATED"/>
    <property type="match status" value="1"/>
</dbReference>
<keyword evidence="10" id="KW-1185">Reference proteome</keyword>
<keyword evidence="4" id="KW-0057">Aromatic amino acid biosynthesis</keyword>
<evidence type="ECO:0000313" key="10">
    <source>
        <dbReference type="Proteomes" id="UP000516134"/>
    </source>
</evidence>
<dbReference type="InterPro" id="IPR001086">
    <property type="entry name" value="Preph_deHydtase"/>
</dbReference>
<evidence type="ECO:0000313" key="9">
    <source>
        <dbReference type="EMBL" id="QNP43436.1"/>
    </source>
</evidence>
<dbReference type="CDD" id="cd13631">
    <property type="entry name" value="PBP2_Ct-PDT_like"/>
    <property type="match status" value="1"/>
</dbReference>
<dbReference type="EC" id="4.2.1.51" evidence="2"/>
<evidence type="ECO:0000256" key="3">
    <source>
        <dbReference type="ARBA" id="ARBA00022605"/>
    </source>
</evidence>
<dbReference type="Gene3D" id="3.40.190.10">
    <property type="entry name" value="Periplasmic binding protein-like II"/>
    <property type="match status" value="2"/>
</dbReference>
<dbReference type="RefSeq" id="WP_187714866.1">
    <property type="nucleotide sequence ID" value="NZ_CP060780.1"/>
</dbReference>
<dbReference type="PANTHER" id="PTHR21022">
    <property type="entry name" value="PREPHENATE DEHYDRATASE P PROTEIN"/>
    <property type="match status" value="1"/>
</dbReference>
<protein>
    <recommendedName>
        <fullName evidence="2">prephenate dehydratase</fullName>
        <ecNumber evidence="2">4.2.1.51</ecNumber>
    </recommendedName>
</protein>
<sequence length="160" mass="17091">MLAVCPEHEPIALPTFSDVVDAVESGSVDLGMLPIANNAAGETGARELVEKAGLVTVEEHSLPVRMHLLGMPSAKLEQIRTVVSHPVALLQCTQTLSEMGVRTEETSNTAVAAKMLTNPDRGVLASKAAADLYGLTILRRDVHDRPDNATRFAIVARGER</sequence>
<comment type="pathway">
    <text evidence="1">Amino-acid biosynthesis; L-phenylalanine biosynthesis; phenylpyruvate from prephenate: step 1/1.</text>
</comment>
<evidence type="ECO:0000256" key="4">
    <source>
        <dbReference type="ARBA" id="ARBA00023141"/>
    </source>
</evidence>
<evidence type="ECO:0000256" key="2">
    <source>
        <dbReference type="ARBA" id="ARBA00013147"/>
    </source>
</evidence>